<proteinExistence type="predicted"/>
<evidence type="ECO:0000313" key="1">
    <source>
        <dbReference type="EMBL" id="PYG84905.1"/>
    </source>
</evidence>
<evidence type="ECO:0000313" key="2">
    <source>
        <dbReference type="Proteomes" id="UP000248132"/>
    </source>
</evidence>
<dbReference type="InterPro" id="IPR025589">
    <property type="entry name" value="Toprim_C_rpt"/>
</dbReference>
<name>A0A318XI15_9FIRM</name>
<comment type="caution">
    <text evidence="1">The sequence shown here is derived from an EMBL/GenBank/DDBJ whole genome shotgun (WGS) entry which is preliminary data.</text>
</comment>
<protein>
    <submittedName>
        <fullName evidence="1">Uncharacterized protein</fullName>
    </submittedName>
</protein>
<feature type="non-terminal residue" evidence="1">
    <location>
        <position position="67"/>
    </location>
</feature>
<sequence length="67" mass="7816">MLLEEILCINCKKPMKGDDKKWYCECGMTVWKVTSGKLLSPVHLKQLMEQGQTEILKFISKKNKPFK</sequence>
<gene>
    <name evidence="1" type="ORF">LY28_03526</name>
</gene>
<keyword evidence="2" id="KW-1185">Reference proteome</keyword>
<dbReference type="EMBL" id="QKMR01000029">
    <property type="protein sequence ID" value="PYG84905.1"/>
    <property type="molecule type" value="Genomic_DNA"/>
</dbReference>
<dbReference type="AlphaFoldDB" id="A0A318XI15"/>
<reference evidence="1 2" key="1">
    <citation type="submission" date="2018-06" db="EMBL/GenBank/DDBJ databases">
        <title>Genomic Encyclopedia of Type Strains, Phase I: the one thousand microbial genomes (KMG-I) project.</title>
        <authorList>
            <person name="Kyrpides N."/>
        </authorList>
    </citation>
    <scope>NUCLEOTIDE SEQUENCE [LARGE SCALE GENOMIC DNA]</scope>
    <source>
        <strain evidence="1 2">DSM 19573</strain>
    </source>
</reference>
<dbReference type="Proteomes" id="UP000248132">
    <property type="component" value="Unassembled WGS sequence"/>
</dbReference>
<dbReference type="Pfam" id="PF13342">
    <property type="entry name" value="Toprim_Crpt"/>
    <property type="match status" value="1"/>
</dbReference>
<accession>A0A318XI15</accession>
<organism evidence="1 2">
    <name type="scientific">Ruminiclostridium sufflavum DSM 19573</name>
    <dbReference type="NCBI Taxonomy" id="1121337"/>
    <lineage>
        <taxon>Bacteria</taxon>
        <taxon>Bacillati</taxon>
        <taxon>Bacillota</taxon>
        <taxon>Clostridia</taxon>
        <taxon>Eubacteriales</taxon>
        <taxon>Oscillospiraceae</taxon>
        <taxon>Ruminiclostridium</taxon>
    </lineage>
</organism>
<dbReference type="RefSeq" id="WP_340162555.1">
    <property type="nucleotide sequence ID" value="NZ_QKMR01000029.1"/>
</dbReference>